<dbReference type="EMBL" id="MABE01000596">
    <property type="protein sequence ID" value="OUS38727.1"/>
    <property type="molecule type" value="Genomic_DNA"/>
</dbReference>
<dbReference type="GO" id="GO:0000976">
    <property type="term" value="F:transcription cis-regulatory region binding"/>
    <property type="evidence" value="ECO:0007669"/>
    <property type="project" value="TreeGrafter"/>
</dbReference>
<comment type="caution">
    <text evidence="4">The sequence shown here is derived from an EMBL/GenBank/DDBJ whole genome shotgun (WGS) entry which is preliminary data.</text>
</comment>
<feature type="domain" description="HTH tetR-type" evidence="3">
    <location>
        <begin position="15"/>
        <end position="75"/>
    </location>
</feature>
<dbReference type="GO" id="GO:0003700">
    <property type="term" value="F:DNA-binding transcription factor activity"/>
    <property type="evidence" value="ECO:0007669"/>
    <property type="project" value="TreeGrafter"/>
</dbReference>
<dbReference type="PROSITE" id="PS50977">
    <property type="entry name" value="HTH_TETR_2"/>
    <property type="match status" value="1"/>
</dbReference>
<dbReference type="PRINTS" id="PR00455">
    <property type="entry name" value="HTHTETR"/>
</dbReference>
<organism evidence="4 5">
    <name type="scientific">Oleispira antarctica</name>
    <dbReference type="NCBI Taxonomy" id="188908"/>
    <lineage>
        <taxon>Bacteria</taxon>
        <taxon>Pseudomonadati</taxon>
        <taxon>Pseudomonadota</taxon>
        <taxon>Gammaproteobacteria</taxon>
        <taxon>Oceanospirillales</taxon>
        <taxon>Oceanospirillaceae</taxon>
        <taxon>Oleispira</taxon>
    </lineage>
</organism>
<proteinExistence type="predicted"/>
<dbReference type="Gene3D" id="1.10.357.10">
    <property type="entry name" value="Tetracycline Repressor, domain 2"/>
    <property type="match status" value="1"/>
</dbReference>
<dbReference type="AlphaFoldDB" id="A0A1Y5HQE7"/>
<keyword evidence="1 2" id="KW-0238">DNA-binding</keyword>
<sequence>MNESLKLPKPQAKTEAKKRQILVIALQCFTEHGIAGTTIDMIREASGMSVGSLYHHFGNKDKIAAAVFIQGMREFAELLQSYLAQADTQVSLDAKGKAEHGVKAIVYANVDWISQQPDWARFVFYHRSIVSKAGAGNKLAGDMQLFFQQLITWFKPYAQQGVLRSISIELLSSLISGPCHDYARHWLAGRYKTPLAEHREEFANAAWNAVKSDK</sequence>
<dbReference type="InterPro" id="IPR009057">
    <property type="entry name" value="Homeodomain-like_sf"/>
</dbReference>
<evidence type="ECO:0000313" key="5">
    <source>
        <dbReference type="Proteomes" id="UP000227088"/>
    </source>
</evidence>
<evidence type="ECO:0000313" key="4">
    <source>
        <dbReference type="EMBL" id="OUS38727.1"/>
    </source>
</evidence>
<evidence type="ECO:0000256" key="2">
    <source>
        <dbReference type="PROSITE-ProRule" id="PRU00335"/>
    </source>
</evidence>
<evidence type="ECO:0000259" key="3">
    <source>
        <dbReference type="PROSITE" id="PS50977"/>
    </source>
</evidence>
<gene>
    <name evidence="4" type="ORF">A9R00_10270</name>
</gene>
<dbReference type="InterPro" id="IPR050109">
    <property type="entry name" value="HTH-type_TetR-like_transc_reg"/>
</dbReference>
<dbReference type="PANTHER" id="PTHR30055:SF187">
    <property type="entry name" value="TRANSCRIPTIONAL REGULATORY PROTEIN"/>
    <property type="match status" value="1"/>
</dbReference>
<reference evidence="5" key="1">
    <citation type="journal article" date="2017" name="Proc. Natl. Acad. Sci. U.S.A.">
        <title>Simulation of Deepwater Horizon oil plume reveals substrate specialization within a complex community of hydrocarbon degraders.</title>
        <authorList>
            <person name="Hu P."/>
            <person name="Dubinsky E.A."/>
            <person name="Probst A.J."/>
            <person name="Wang J."/>
            <person name="Sieber C.M.K."/>
            <person name="Tom L.M."/>
            <person name="Gardinali P."/>
            <person name="Banfield J.F."/>
            <person name="Atlas R.M."/>
            <person name="Andersen G.L."/>
        </authorList>
    </citation>
    <scope>NUCLEOTIDE SEQUENCE [LARGE SCALE GENOMIC DNA]</scope>
</reference>
<dbReference type="InterPro" id="IPR001647">
    <property type="entry name" value="HTH_TetR"/>
</dbReference>
<dbReference type="SUPFAM" id="SSF46689">
    <property type="entry name" value="Homeodomain-like"/>
    <property type="match status" value="1"/>
</dbReference>
<evidence type="ECO:0000256" key="1">
    <source>
        <dbReference type="ARBA" id="ARBA00023125"/>
    </source>
</evidence>
<dbReference type="SUPFAM" id="SSF48498">
    <property type="entry name" value="Tetracyclin repressor-like, C-terminal domain"/>
    <property type="match status" value="1"/>
</dbReference>
<name>A0A1Y5HQE7_OLEAN</name>
<dbReference type="Proteomes" id="UP000227088">
    <property type="component" value="Unassembled WGS sequence"/>
</dbReference>
<accession>A0A1Y5HQE7</accession>
<dbReference type="PANTHER" id="PTHR30055">
    <property type="entry name" value="HTH-TYPE TRANSCRIPTIONAL REGULATOR RUTR"/>
    <property type="match status" value="1"/>
</dbReference>
<dbReference type="InterPro" id="IPR036271">
    <property type="entry name" value="Tet_transcr_reg_TetR-rel_C_sf"/>
</dbReference>
<feature type="DNA-binding region" description="H-T-H motif" evidence="2">
    <location>
        <begin position="38"/>
        <end position="57"/>
    </location>
</feature>
<dbReference type="Pfam" id="PF00440">
    <property type="entry name" value="TetR_N"/>
    <property type="match status" value="1"/>
</dbReference>
<protein>
    <recommendedName>
        <fullName evidence="3">HTH tetR-type domain-containing protein</fullName>
    </recommendedName>
</protein>